<evidence type="ECO:0000256" key="1">
    <source>
        <dbReference type="SAM" id="Coils"/>
    </source>
</evidence>
<accession>A0A1W6JIF9</accession>
<feature type="coiled-coil region" evidence="1">
    <location>
        <begin position="153"/>
        <end position="180"/>
    </location>
</feature>
<gene>
    <name evidence="2" type="ORF">AM6_057</name>
</gene>
<protein>
    <submittedName>
        <fullName evidence="2">Uncharacterized protein</fullName>
    </submittedName>
</protein>
<evidence type="ECO:0000313" key="2">
    <source>
        <dbReference type="EMBL" id="ARM66004.1"/>
    </source>
</evidence>
<dbReference type="Proteomes" id="UP000223464">
    <property type="component" value="Segment"/>
</dbReference>
<keyword evidence="3" id="KW-1185">Reference proteome</keyword>
<evidence type="ECO:0000313" key="3">
    <source>
        <dbReference type="Proteomes" id="UP000223464"/>
    </source>
</evidence>
<proteinExistence type="predicted"/>
<keyword evidence="1" id="KW-0175">Coiled coil</keyword>
<dbReference type="EMBL" id="KY554766">
    <property type="protein sequence ID" value="ARM66004.1"/>
    <property type="molecule type" value="Genomic_DNA"/>
</dbReference>
<name>A0A1W6JIF9_9CAUD</name>
<sequence length="221" mass="24822">MAYTMSEKALAARKKAGFKKGEVANPKGRGGFGDNPTNRFKPKSYHEEAIGGWTSEIRLCLVKLNEISFETFMYLCFKWQISGEPVVLTSRIQAEIDDMFSQVDCDVDHPTNLVDTCARTVLQSKSDLKSFYKMMEHIEGRAMLRSESKNINATVSIDEVENLKRQLDESNAKVTELLTVKSEPLPELEVIEAEVININEGEAKPLAIKTTEQEIIEEGSI</sequence>
<organism evidence="2 3">
    <name type="scientific">Lactococcus phage AM6</name>
    <dbReference type="NCBI Taxonomy" id="1965474"/>
    <lineage>
        <taxon>Viruses</taxon>
        <taxon>Duplodnaviria</taxon>
        <taxon>Heunggongvirae</taxon>
        <taxon>Uroviricota</taxon>
        <taxon>Caudoviricetes</taxon>
        <taxon>Teubervirus</taxon>
        <taxon>Teubervirus AM6</taxon>
    </lineage>
</organism>
<reference evidence="2 3" key="1">
    <citation type="journal article" date="2017" name="Viruses">
        <title>Phage Biodiversity in Artisanal Cheese Wheys Reflects the Complexity of the Fermentation Process.</title>
        <authorList>
            <person name="Mahony J."/>
            <person name="Moscarelli A."/>
            <person name="Kelleher P."/>
            <person name="Lugli G.A."/>
            <person name="Ventura M."/>
            <person name="Settanni L."/>
            <person name="van Sinderen D."/>
        </authorList>
    </citation>
    <scope>NUCLEOTIDE SEQUENCE [LARGE SCALE GENOMIC DNA]</scope>
</reference>